<sequence length="126" mass="14182">MPSAIISDLGLLMIMLLVGFIIIILSRVRYDQLLNGTGRVHNEPGSPGLCGLPNRLLDHVDHKESESEMQGDDVFVEAPTLLWNSTKIYTLSKNYFHLQDFQVINKTNPGNKIIKPQHGKEINVFL</sequence>
<dbReference type="EMBL" id="CAXLJM020000042">
    <property type="protein sequence ID" value="CAL8109781.1"/>
    <property type="molecule type" value="Genomic_DNA"/>
</dbReference>
<evidence type="ECO:0000313" key="2">
    <source>
        <dbReference type="EMBL" id="CAL8109781.1"/>
    </source>
</evidence>
<evidence type="ECO:0000313" key="3">
    <source>
        <dbReference type="Proteomes" id="UP001642540"/>
    </source>
</evidence>
<keyword evidence="1" id="KW-1133">Transmembrane helix</keyword>
<organism evidence="2 3">
    <name type="scientific">Orchesella dallaii</name>
    <dbReference type="NCBI Taxonomy" id="48710"/>
    <lineage>
        <taxon>Eukaryota</taxon>
        <taxon>Metazoa</taxon>
        <taxon>Ecdysozoa</taxon>
        <taxon>Arthropoda</taxon>
        <taxon>Hexapoda</taxon>
        <taxon>Collembola</taxon>
        <taxon>Entomobryomorpha</taxon>
        <taxon>Entomobryoidea</taxon>
        <taxon>Orchesellidae</taxon>
        <taxon>Orchesellinae</taxon>
        <taxon>Orchesella</taxon>
    </lineage>
</organism>
<comment type="caution">
    <text evidence="2">The sequence shown here is derived from an EMBL/GenBank/DDBJ whole genome shotgun (WGS) entry which is preliminary data.</text>
</comment>
<keyword evidence="1" id="KW-0472">Membrane</keyword>
<accession>A0ABP1QP95</accession>
<keyword evidence="1" id="KW-0812">Transmembrane</keyword>
<protein>
    <submittedName>
        <fullName evidence="2">Uncharacterized protein</fullName>
    </submittedName>
</protein>
<feature type="transmembrane region" description="Helical" evidence="1">
    <location>
        <begin position="6"/>
        <end position="25"/>
    </location>
</feature>
<name>A0ABP1QP95_9HEXA</name>
<dbReference type="Proteomes" id="UP001642540">
    <property type="component" value="Unassembled WGS sequence"/>
</dbReference>
<gene>
    <name evidence="2" type="ORF">ODALV1_LOCUS13684</name>
</gene>
<reference evidence="2 3" key="1">
    <citation type="submission" date="2024-08" db="EMBL/GenBank/DDBJ databases">
        <authorList>
            <person name="Cucini C."/>
            <person name="Frati F."/>
        </authorList>
    </citation>
    <scope>NUCLEOTIDE SEQUENCE [LARGE SCALE GENOMIC DNA]</scope>
</reference>
<keyword evidence="3" id="KW-1185">Reference proteome</keyword>
<proteinExistence type="predicted"/>
<evidence type="ECO:0000256" key="1">
    <source>
        <dbReference type="SAM" id="Phobius"/>
    </source>
</evidence>